<keyword evidence="3" id="KW-1185">Reference proteome</keyword>
<dbReference type="Pfam" id="PF13409">
    <property type="entry name" value="GST_N_2"/>
    <property type="match status" value="1"/>
</dbReference>
<dbReference type="RefSeq" id="WP_371394621.1">
    <property type="nucleotide sequence ID" value="NZ_CP163421.1"/>
</dbReference>
<dbReference type="PROSITE" id="PS50404">
    <property type="entry name" value="GST_NTER"/>
    <property type="match status" value="1"/>
</dbReference>
<dbReference type="SUPFAM" id="SSF47616">
    <property type="entry name" value="GST C-terminal domain-like"/>
    <property type="match status" value="1"/>
</dbReference>
<dbReference type="InterPro" id="IPR050983">
    <property type="entry name" value="GST_Omega/HSP26"/>
</dbReference>
<dbReference type="InterPro" id="IPR036282">
    <property type="entry name" value="Glutathione-S-Trfase_C_sf"/>
</dbReference>
<evidence type="ECO:0000259" key="1">
    <source>
        <dbReference type="PROSITE" id="PS50404"/>
    </source>
</evidence>
<accession>A0ABV9N6G0</accession>
<feature type="domain" description="GST N-terminal" evidence="1">
    <location>
        <begin position="1"/>
        <end position="80"/>
    </location>
</feature>
<name>A0ABV9N6G0_9PROT</name>
<dbReference type="InterPro" id="IPR004045">
    <property type="entry name" value="Glutathione_S-Trfase_N"/>
</dbReference>
<comment type="caution">
    <text evidence="2">The sequence shown here is derived from an EMBL/GenBank/DDBJ whole genome shotgun (WGS) entry which is preliminary data.</text>
</comment>
<dbReference type="Gene3D" id="1.20.1050.10">
    <property type="match status" value="1"/>
</dbReference>
<dbReference type="SUPFAM" id="SSF52833">
    <property type="entry name" value="Thioredoxin-like"/>
    <property type="match status" value="1"/>
</dbReference>
<reference evidence="3" key="1">
    <citation type="journal article" date="2019" name="Int. J. Syst. Evol. Microbiol.">
        <title>The Global Catalogue of Microorganisms (GCM) 10K type strain sequencing project: providing services to taxonomists for standard genome sequencing and annotation.</title>
        <authorList>
            <consortium name="The Broad Institute Genomics Platform"/>
            <consortium name="The Broad Institute Genome Sequencing Center for Infectious Disease"/>
            <person name="Wu L."/>
            <person name="Ma J."/>
        </authorList>
    </citation>
    <scope>NUCLEOTIDE SEQUENCE [LARGE SCALE GENOMIC DNA]</scope>
    <source>
        <strain evidence="3">CCUG 62981</strain>
    </source>
</reference>
<protein>
    <submittedName>
        <fullName evidence="2">Glutathione S-transferase</fullName>
    </submittedName>
</protein>
<organism evidence="2 3">
    <name type="scientific">Glycocaulis abyssi</name>
    <dbReference type="NCBI Taxonomy" id="1433403"/>
    <lineage>
        <taxon>Bacteria</taxon>
        <taxon>Pseudomonadati</taxon>
        <taxon>Pseudomonadota</taxon>
        <taxon>Alphaproteobacteria</taxon>
        <taxon>Maricaulales</taxon>
        <taxon>Maricaulaceae</taxon>
        <taxon>Glycocaulis</taxon>
    </lineage>
</organism>
<dbReference type="Pfam" id="PF13410">
    <property type="entry name" value="GST_C_2"/>
    <property type="match status" value="1"/>
</dbReference>
<dbReference type="CDD" id="cd03205">
    <property type="entry name" value="GST_C_6"/>
    <property type="match status" value="1"/>
</dbReference>
<dbReference type="Gene3D" id="3.40.30.10">
    <property type="entry name" value="Glutaredoxin"/>
    <property type="match status" value="1"/>
</dbReference>
<dbReference type="InterPro" id="IPR036249">
    <property type="entry name" value="Thioredoxin-like_sf"/>
</dbReference>
<dbReference type="PANTHER" id="PTHR43968">
    <property type="match status" value="1"/>
</dbReference>
<dbReference type="Proteomes" id="UP001596024">
    <property type="component" value="Unassembled WGS sequence"/>
</dbReference>
<dbReference type="PANTHER" id="PTHR43968:SF6">
    <property type="entry name" value="GLUTATHIONE S-TRANSFERASE OMEGA"/>
    <property type="match status" value="1"/>
</dbReference>
<dbReference type="EMBL" id="JBHSGQ010000001">
    <property type="protein sequence ID" value="MFC4723937.1"/>
    <property type="molecule type" value="Genomic_DNA"/>
</dbReference>
<proteinExistence type="predicted"/>
<gene>
    <name evidence="2" type="ORF">ACFPB0_01410</name>
</gene>
<evidence type="ECO:0000313" key="3">
    <source>
        <dbReference type="Proteomes" id="UP001596024"/>
    </source>
</evidence>
<evidence type="ECO:0000313" key="2">
    <source>
        <dbReference type="EMBL" id="MFC4723937.1"/>
    </source>
</evidence>
<sequence length="201" mass="22688">MQLFYSPTSPYARKCRALIIEKSLESKIELVEALPLDDPEALLAANPLGKVPALIRKSGPALIDSPLICEFIDTLNDDRWIPANGESRFLVLRQQAVADGLMDLTIGRRIEMNRPANRRYKAWTERWERGIARTLAQLDHERAQFERSVDHGALSIAVALSYLDLRYAELDWRAAHPGLGAYLERWEQRDSLKLTAPPAGA</sequence>
<dbReference type="CDD" id="cd03049">
    <property type="entry name" value="GST_N_3"/>
    <property type="match status" value="1"/>
</dbReference>